<dbReference type="CDD" id="cd07323">
    <property type="entry name" value="LAM"/>
    <property type="match status" value="1"/>
</dbReference>
<evidence type="ECO:0000259" key="4">
    <source>
        <dbReference type="PROSITE" id="PS50961"/>
    </source>
</evidence>
<accession>A0A0N4ZNI8</accession>
<dbReference type="GO" id="GO:0005829">
    <property type="term" value="C:cytosol"/>
    <property type="evidence" value="ECO:0007669"/>
    <property type="project" value="TreeGrafter"/>
</dbReference>
<dbReference type="SMART" id="SM00715">
    <property type="entry name" value="LA"/>
    <property type="match status" value="1"/>
</dbReference>
<proteinExistence type="predicted"/>
<dbReference type="InterPro" id="IPR006630">
    <property type="entry name" value="La_HTH"/>
</dbReference>
<dbReference type="PANTHER" id="PTHR22792">
    <property type="entry name" value="LUPUS LA PROTEIN-RELATED"/>
    <property type="match status" value="1"/>
</dbReference>
<dbReference type="PROSITE" id="PS50961">
    <property type="entry name" value="HTH_LA"/>
    <property type="match status" value="1"/>
</dbReference>
<feature type="compositionally biased region" description="Basic and acidic residues" evidence="3">
    <location>
        <begin position="212"/>
        <end position="226"/>
    </location>
</feature>
<feature type="region of interest" description="Disordered" evidence="3">
    <location>
        <begin position="197"/>
        <end position="237"/>
    </location>
</feature>
<dbReference type="Pfam" id="PF05383">
    <property type="entry name" value="La"/>
    <property type="match status" value="1"/>
</dbReference>
<dbReference type="PANTHER" id="PTHR22792:SF132">
    <property type="entry name" value="LA-RELATED PROTEIN 1"/>
    <property type="match status" value="1"/>
</dbReference>
<dbReference type="AlphaFoldDB" id="A0A0N4ZNI8"/>
<dbReference type="GO" id="GO:0045727">
    <property type="term" value="P:positive regulation of translation"/>
    <property type="evidence" value="ECO:0007669"/>
    <property type="project" value="TreeGrafter"/>
</dbReference>
<protein>
    <submittedName>
        <fullName evidence="6">HTH La-type RNA-binding domain-containing protein</fullName>
    </submittedName>
</protein>
<feature type="domain" description="HTH La-type RNA-binding" evidence="4">
    <location>
        <begin position="558"/>
        <end position="650"/>
    </location>
</feature>
<feature type="compositionally biased region" description="Polar residues" evidence="3">
    <location>
        <begin position="358"/>
        <end position="372"/>
    </location>
</feature>
<dbReference type="InterPro" id="IPR036388">
    <property type="entry name" value="WH-like_DNA-bd_sf"/>
</dbReference>
<dbReference type="InterPro" id="IPR045180">
    <property type="entry name" value="La_dom_prot"/>
</dbReference>
<evidence type="ECO:0000313" key="6">
    <source>
        <dbReference type="WBParaSite" id="PTRK_0001010100.1"/>
    </source>
</evidence>
<dbReference type="Proteomes" id="UP000038045">
    <property type="component" value="Unplaced"/>
</dbReference>
<feature type="compositionally biased region" description="Basic and acidic residues" evidence="3">
    <location>
        <begin position="319"/>
        <end position="329"/>
    </location>
</feature>
<dbReference type="GO" id="GO:0003723">
    <property type="term" value="F:RNA binding"/>
    <property type="evidence" value="ECO:0007669"/>
    <property type="project" value="UniProtKB-UniRule"/>
</dbReference>
<evidence type="ECO:0000256" key="2">
    <source>
        <dbReference type="PROSITE-ProRule" id="PRU00332"/>
    </source>
</evidence>
<dbReference type="Gene3D" id="1.10.10.10">
    <property type="entry name" value="Winged helix-like DNA-binding domain superfamily/Winged helix DNA-binding domain"/>
    <property type="match status" value="1"/>
</dbReference>
<feature type="compositionally biased region" description="Basic residues" evidence="3">
    <location>
        <begin position="289"/>
        <end position="303"/>
    </location>
</feature>
<feature type="region of interest" description="Disordered" evidence="3">
    <location>
        <begin position="353"/>
        <end position="455"/>
    </location>
</feature>
<dbReference type="GO" id="GO:0010494">
    <property type="term" value="C:cytoplasmic stress granule"/>
    <property type="evidence" value="ECO:0007669"/>
    <property type="project" value="TreeGrafter"/>
</dbReference>
<dbReference type="STRING" id="131310.A0A0N4ZNI8"/>
<feature type="region of interest" description="Disordered" evidence="3">
    <location>
        <begin position="38"/>
        <end position="98"/>
    </location>
</feature>
<feature type="compositionally biased region" description="Low complexity" evidence="3">
    <location>
        <begin position="410"/>
        <end position="424"/>
    </location>
</feature>
<sequence>MMTSETINPKSTSAAQVNGICEKVDSDKGKMSFAKVLLSGDNSSSKGTIVYSSASNKNTKPPSDIDSSSVTNGNSNKGNRNSKKKNSRKSGHRAKNDIKTIVNDKLQESINDMMKEKMAISCEGNNKNNTKIVLSPAPMPTKNAWFSGNSENLRKNLILEKEAKCSVADSSGVVIKSTTVQILDEKDTSKQQNVKIDVETNSLSQKGKKMKNNNEKGKDNKSKKIYENSGNCEETGEESVIEQQTFVKSDIMKTENNAESAVLINNVNTESLNNGVGENVDNQYPREKSNRKKMYSKTIKKHHESSNITNQQEDDGFDGDYKDNENNKDDTQYCYYDKETGGYYYQNHGHQGWKKNGKNANPSPSEKSNSPGLSVLSDYIHINGESINDDHNSRDGTQQQYVRRSRNYRGRSSSEYNSVNYYENRGNRQNNYGRDNNHLQSWGEGGNPQESSDNVEEYVEQPYENHYNIIPPQFYALPPFDATKAAEATAAVVPMEPQLLIPIQNMGQQTVLYPADMAAFNRFPNQHFIPTTIAPIGHVPYNTYFHTAPVRGHMIGSKMSTAQVKDCIVRQIEYYLSEENLPKDFFIRRKMDAKGYISLSLIAGFPKIQNLTDDMNLIVEAMKGSRTVELSEDCKFIRTKINPEQWPLLEEVPSTNEATTNTVTA</sequence>
<name>A0A0N4ZNI8_PARTI</name>
<feature type="compositionally biased region" description="Polar residues" evidence="3">
    <location>
        <begin position="427"/>
        <end position="440"/>
    </location>
</feature>
<keyword evidence="5" id="KW-1185">Reference proteome</keyword>
<evidence type="ECO:0000313" key="5">
    <source>
        <dbReference type="Proteomes" id="UP000038045"/>
    </source>
</evidence>
<dbReference type="SUPFAM" id="SSF46785">
    <property type="entry name" value="Winged helix' DNA-binding domain"/>
    <property type="match status" value="1"/>
</dbReference>
<evidence type="ECO:0000256" key="1">
    <source>
        <dbReference type="ARBA" id="ARBA00022884"/>
    </source>
</evidence>
<keyword evidence="1 2" id="KW-0694">RNA-binding</keyword>
<dbReference type="InterPro" id="IPR036390">
    <property type="entry name" value="WH_DNA-bd_sf"/>
</dbReference>
<organism evidence="5 6">
    <name type="scientific">Parastrongyloides trichosuri</name>
    <name type="common">Possum-specific nematode worm</name>
    <dbReference type="NCBI Taxonomy" id="131310"/>
    <lineage>
        <taxon>Eukaryota</taxon>
        <taxon>Metazoa</taxon>
        <taxon>Ecdysozoa</taxon>
        <taxon>Nematoda</taxon>
        <taxon>Chromadorea</taxon>
        <taxon>Rhabditida</taxon>
        <taxon>Tylenchina</taxon>
        <taxon>Panagrolaimomorpha</taxon>
        <taxon>Strongyloidoidea</taxon>
        <taxon>Strongyloididae</taxon>
        <taxon>Parastrongyloides</taxon>
    </lineage>
</organism>
<feature type="compositionally biased region" description="Basic residues" evidence="3">
    <location>
        <begin position="80"/>
        <end position="93"/>
    </location>
</feature>
<dbReference type="WBParaSite" id="PTRK_0001010100.1">
    <property type="protein sequence ID" value="PTRK_0001010100.1"/>
    <property type="gene ID" value="PTRK_0001010100"/>
</dbReference>
<feature type="region of interest" description="Disordered" evidence="3">
    <location>
        <begin position="274"/>
        <end position="329"/>
    </location>
</feature>
<reference evidence="6" key="1">
    <citation type="submission" date="2017-02" db="UniProtKB">
        <authorList>
            <consortium name="WormBaseParasite"/>
        </authorList>
    </citation>
    <scope>IDENTIFICATION</scope>
</reference>
<evidence type="ECO:0000256" key="3">
    <source>
        <dbReference type="SAM" id="MobiDB-lite"/>
    </source>
</evidence>
<feature type="compositionally biased region" description="Polar residues" evidence="3">
    <location>
        <begin position="40"/>
        <end position="71"/>
    </location>
</feature>